<sequence length="129" mass="14569">MSTNDSFDRQFRRTARGMRRRPSPRTWDRIENRLDSRRGSAGFRTFRPWMIAAVVLILAGFALVANGVGSSEYDPLAQRAESVEELDKAVGTINRIPDYAPLSEGRSDGELVSRNESRGRLTPAPKYRL</sequence>
<evidence type="ECO:0000313" key="2">
    <source>
        <dbReference type="EMBL" id="PPK84085.1"/>
    </source>
</evidence>
<reference evidence="2 3" key="1">
    <citation type="submission" date="2018-02" db="EMBL/GenBank/DDBJ databases">
        <title>Genomic Encyclopedia of Archaeal and Bacterial Type Strains, Phase II (KMG-II): from individual species to whole genera.</title>
        <authorList>
            <person name="Goeker M."/>
        </authorList>
    </citation>
    <scope>NUCLEOTIDE SEQUENCE [LARGE SCALE GENOMIC DNA]</scope>
    <source>
        <strain evidence="2 3">DSM 29526</strain>
    </source>
</reference>
<feature type="region of interest" description="Disordered" evidence="1">
    <location>
        <begin position="98"/>
        <end position="129"/>
    </location>
</feature>
<feature type="compositionally biased region" description="Basic residues" evidence="1">
    <location>
        <begin position="12"/>
        <end position="23"/>
    </location>
</feature>
<feature type="compositionally biased region" description="Basic and acidic residues" evidence="1">
    <location>
        <begin position="105"/>
        <end position="119"/>
    </location>
</feature>
<name>A0A2S6HZX9_9BACT</name>
<evidence type="ECO:0000313" key="3">
    <source>
        <dbReference type="Proteomes" id="UP000237662"/>
    </source>
</evidence>
<keyword evidence="3" id="KW-1185">Reference proteome</keyword>
<dbReference type="OrthoDB" id="1494480at2"/>
<evidence type="ECO:0000256" key="1">
    <source>
        <dbReference type="SAM" id="MobiDB-lite"/>
    </source>
</evidence>
<dbReference type="EMBL" id="PTJC01000009">
    <property type="protein sequence ID" value="PPK84085.1"/>
    <property type="molecule type" value="Genomic_DNA"/>
</dbReference>
<dbReference type="AlphaFoldDB" id="A0A2S6HZX9"/>
<dbReference type="RefSeq" id="WP_104421795.1">
    <property type="nucleotide sequence ID" value="NZ_PTJC01000009.1"/>
</dbReference>
<dbReference type="Proteomes" id="UP000237662">
    <property type="component" value="Unassembled WGS sequence"/>
</dbReference>
<proteinExistence type="predicted"/>
<organism evidence="2 3">
    <name type="scientific">Neolewinella xylanilytica</name>
    <dbReference type="NCBI Taxonomy" id="1514080"/>
    <lineage>
        <taxon>Bacteria</taxon>
        <taxon>Pseudomonadati</taxon>
        <taxon>Bacteroidota</taxon>
        <taxon>Saprospiria</taxon>
        <taxon>Saprospirales</taxon>
        <taxon>Lewinellaceae</taxon>
        <taxon>Neolewinella</taxon>
    </lineage>
</organism>
<protein>
    <submittedName>
        <fullName evidence="2">Uncharacterized protein</fullName>
    </submittedName>
</protein>
<feature type="region of interest" description="Disordered" evidence="1">
    <location>
        <begin position="1"/>
        <end position="24"/>
    </location>
</feature>
<comment type="caution">
    <text evidence="2">The sequence shown here is derived from an EMBL/GenBank/DDBJ whole genome shotgun (WGS) entry which is preliminary data.</text>
</comment>
<accession>A0A2S6HZX9</accession>
<gene>
    <name evidence="2" type="ORF">CLV84_4235</name>
</gene>
<feature type="compositionally biased region" description="Basic and acidic residues" evidence="1">
    <location>
        <begin position="1"/>
        <end position="11"/>
    </location>
</feature>